<comment type="caution">
    <text evidence="3">The sequence shown here is derived from an EMBL/GenBank/DDBJ whole genome shotgun (WGS) entry which is preliminary data.</text>
</comment>
<evidence type="ECO:0000256" key="2">
    <source>
        <dbReference type="SAM" id="Phobius"/>
    </source>
</evidence>
<dbReference type="EMBL" id="JACBZP010000001">
    <property type="protein sequence ID" value="NYI66032.1"/>
    <property type="molecule type" value="Genomic_DNA"/>
</dbReference>
<feature type="compositionally biased region" description="Low complexity" evidence="1">
    <location>
        <begin position="1"/>
        <end position="12"/>
    </location>
</feature>
<keyword evidence="4" id="KW-1185">Reference proteome</keyword>
<feature type="region of interest" description="Disordered" evidence="1">
    <location>
        <begin position="1"/>
        <end position="20"/>
    </location>
</feature>
<evidence type="ECO:0000313" key="4">
    <source>
        <dbReference type="Proteomes" id="UP000539111"/>
    </source>
</evidence>
<dbReference type="Proteomes" id="UP000539111">
    <property type="component" value="Unassembled WGS sequence"/>
</dbReference>
<sequence length="238" mass="24872">MTTEVPGPSAGRRPPERPRSGSARTIVIGVIALVIVAAVIAAVVFTLQARDVGRSMEKASDTAGVLVEQLGDDPDAAEATLQRLQRELAGADDAAHASVFAAGAHVPIIGPNVRAARKAIGAFTLLSHQALPVLVSGARYIDLNDHTLRGGLSSLPGLVRLTPELVPALTAFTHAKKQIDSIDTADLRGDTKDAITRLQTTMKQWADVLAPFTSAATAVKNGRKAIDVWKNALEGAAD</sequence>
<gene>
    <name evidence="3" type="ORF">BJY26_000338</name>
</gene>
<dbReference type="AlphaFoldDB" id="A0A7Z0A7Y2"/>
<keyword evidence="2" id="KW-1133">Transmembrane helix</keyword>
<proteinExistence type="predicted"/>
<keyword evidence="2" id="KW-0812">Transmembrane</keyword>
<reference evidence="3 4" key="1">
    <citation type="submission" date="2020-07" db="EMBL/GenBank/DDBJ databases">
        <title>Sequencing the genomes of 1000 actinobacteria strains.</title>
        <authorList>
            <person name="Klenk H.-P."/>
        </authorList>
    </citation>
    <scope>NUCLEOTIDE SEQUENCE [LARGE SCALE GENOMIC DNA]</scope>
    <source>
        <strain evidence="3 4">DSM 26341</strain>
    </source>
</reference>
<keyword evidence="2" id="KW-0472">Membrane</keyword>
<evidence type="ECO:0000313" key="3">
    <source>
        <dbReference type="EMBL" id="NYI66032.1"/>
    </source>
</evidence>
<accession>A0A7Z0A7Y2</accession>
<feature type="transmembrane region" description="Helical" evidence="2">
    <location>
        <begin position="26"/>
        <end position="47"/>
    </location>
</feature>
<evidence type="ECO:0000256" key="1">
    <source>
        <dbReference type="SAM" id="MobiDB-lite"/>
    </source>
</evidence>
<name>A0A7Z0A7Y2_9MICO</name>
<organism evidence="3 4">
    <name type="scientific">Spelaeicoccus albus</name>
    <dbReference type="NCBI Taxonomy" id="1280376"/>
    <lineage>
        <taxon>Bacteria</taxon>
        <taxon>Bacillati</taxon>
        <taxon>Actinomycetota</taxon>
        <taxon>Actinomycetes</taxon>
        <taxon>Micrococcales</taxon>
        <taxon>Brevibacteriaceae</taxon>
        <taxon>Spelaeicoccus</taxon>
    </lineage>
</organism>
<protein>
    <submittedName>
        <fullName evidence="3">Uncharacterized protein</fullName>
    </submittedName>
</protein>
<dbReference type="RefSeq" id="WP_179425134.1">
    <property type="nucleotide sequence ID" value="NZ_JACBZP010000001.1"/>
</dbReference>